<keyword evidence="13" id="KW-1185">Reference proteome</keyword>
<dbReference type="Gene3D" id="2.40.50.700">
    <property type="match status" value="1"/>
</dbReference>
<feature type="domain" description="CSD2" evidence="11">
    <location>
        <begin position="41"/>
        <end position="103"/>
    </location>
</feature>
<organism evidence="12 13">
    <name type="scientific">Acer saccharum</name>
    <name type="common">Sugar maple</name>
    <dbReference type="NCBI Taxonomy" id="4024"/>
    <lineage>
        <taxon>Eukaryota</taxon>
        <taxon>Viridiplantae</taxon>
        <taxon>Streptophyta</taxon>
        <taxon>Embryophyta</taxon>
        <taxon>Tracheophyta</taxon>
        <taxon>Spermatophyta</taxon>
        <taxon>Magnoliopsida</taxon>
        <taxon>eudicotyledons</taxon>
        <taxon>Gunneridae</taxon>
        <taxon>Pentapetalae</taxon>
        <taxon>rosids</taxon>
        <taxon>malvids</taxon>
        <taxon>Sapindales</taxon>
        <taxon>Sapindaceae</taxon>
        <taxon>Hippocastanoideae</taxon>
        <taxon>Acereae</taxon>
        <taxon>Acer</taxon>
    </lineage>
</organism>
<evidence type="ECO:0000256" key="1">
    <source>
        <dbReference type="ARBA" id="ARBA00004123"/>
    </source>
</evidence>
<evidence type="ECO:0000256" key="2">
    <source>
        <dbReference type="ARBA" id="ARBA00005785"/>
    </source>
</evidence>
<protein>
    <recommendedName>
        <fullName evidence="10">Ribosomal RNA-processing protein 44</fullName>
    </recommendedName>
</protein>
<dbReference type="InterPro" id="IPR050180">
    <property type="entry name" value="RNR_Ribonuclease"/>
</dbReference>
<evidence type="ECO:0000256" key="9">
    <source>
        <dbReference type="ARBA" id="ARBA00023242"/>
    </source>
</evidence>
<dbReference type="GO" id="GO:0003723">
    <property type="term" value="F:RNA binding"/>
    <property type="evidence" value="ECO:0007669"/>
    <property type="project" value="UniProtKB-KW"/>
</dbReference>
<dbReference type="InterPro" id="IPR012340">
    <property type="entry name" value="NA-bd_OB-fold"/>
</dbReference>
<dbReference type="GO" id="GO:0004519">
    <property type="term" value="F:endonuclease activity"/>
    <property type="evidence" value="ECO:0007669"/>
    <property type="project" value="TreeGrafter"/>
</dbReference>
<dbReference type="PANTHER" id="PTHR23355">
    <property type="entry name" value="RIBONUCLEASE"/>
    <property type="match status" value="1"/>
</dbReference>
<dbReference type="GO" id="GO:0000177">
    <property type="term" value="C:cytoplasmic exosome (RNase complex)"/>
    <property type="evidence" value="ECO:0007669"/>
    <property type="project" value="TreeGrafter"/>
</dbReference>
<name>A0AA39SJ27_ACESA</name>
<keyword evidence="5" id="KW-0378">Hydrolase</keyword>
<evidence type="ECO:0000256" key="7">
    <source>
        <dbReference type="ARBA" id="ARBA00022839"/>
    </source>
</evidence>
<dbReference type="GO" id="GO:0000175">
    <property type="term" value="F:3'-5'-RNA exonuclease activity"/>
    <property type="evidence" value="ECO:0007669"/>
    <property type="project" value="TreeGrafter"/>
</dbReference>
<dbReference type="FunFam" id="2.40.50.700:FF:000001">
    <property type="entry name" value="Exosome complex exonuclease exoribonuclease (Rrp44)"/>
    <property type="match status" value="1"/>
</dbReference>
<evidence type="ECO:0000256" key="6">
    <source>
        <dbReference type="ARBA" id="ARBA00022835"/>
    </source>
</evidence>
<reference evidence="12" key="1">
    <citation type="journal article" date="2022" name="Plant J.">
        <title>Strategies of tolerance reflected in two North American maple genomes.</title>
        <authorList>
            <person name="McEvoy S.L."/>
            <person name="Sezen U.U."/>
            <person name="Trouern-Trend A."/>
            <person name="McMahon S.M."/>
            <person name="Schaberg P.G."/>
            <person name="Yang J."/>
            <person name="Wegrzyn J.L."/>
            <person name="Swenson N.G."/>
        </authorList>
    </citation>
    <scope>NUCLEOTIDE SEQUENCE</scope>
    <source>
        <strain evidence="12">NS2018</strain>
    </source>
</reference>
<dbReference type="Pfam" id="PF17849">
    <property type="entry name" value="OB_Dis3"/>
    <property type="match status" value="1"/>
</dbReference>
<reference evidence="12" key="2">
    <citation type="submission" date="2023-06" db="EMBL/GenBank/DDBJ databases">
        <authorList>
            <person name="Swenson N.G."/>
            <person name="Wegrzyn J.L."/>
            <person name="Mcevoy S.L."/>
        </authorList>
    </citation>
    <scope>NUCLEOTIDE SEQUENCE</scope>
    <source>
        <strain evidence="12">NS2018</strain>
        <tissue evidence="12">Leaf</tissue>
    </source>
</reference>
<dbReference type="InterPro" id="IPR041505">
    <property type="entry name" value="Dis3_CSD2"/>
</dbReference>
<keyword evidence="4" id="KW-0540">Nuclease</keyword>
<accession>A0AA39SJ27</accession>
<dbReference type="GO" id="GO:0016075">
    <property type="term" value="P:rRNA catabolic process"/>
    <property type="evidence" value="ECO:0007669"/>
    <property type="project" value="TreeGrafter"/>
</dbReference>
<evidence type="ECO:0000256" key="8">
    <source>
        <dbReference type="ARBA" id="ARBA00022884"/>
    </source>
</evidence>
<keyword evidence="6" id="KW-0271">Exosome</keyword>
<keyword evidence="7" id="KW-0269">Exonuclease</keyword>
<keyword evidence="3" id="KW-0698">rRNA processing</keyword>
<evidence type="ECO:0000256" key="4">
    <source>
        <dbReference type="ARBA" id="ARBA00022722"/>
    </source>
</evidence>
<dbReference type="AlphaFoldDB" id="A0AA39SJ27"/>
<dbReference type="GO" id="GO:0000176">
    <property type="term" value="C:nuclear exosome (RNase complex)"/>
    <property type="evidence" value="ECO:0007669"/>
    <property type="project" value="UniProtKB-ARBA"/>
</dbReference>
<evidence type="ECO:0000256" key="3">
    <source>
        <dbReference type="ARBA" id="ARBA00022552"/>
    </source>
</evidence>
<dbReference type="PANTHER" id="PTHR23355:SF35">
    <property type="entry name" value="EXOSOME COMPLEX EXONUCLEASE RRP44"/>
    <property type="match status" value="1"/>
</dbReference>
<sequence>MLAKQVISIQSAVSLGFISQLWVDMGSSSIGSCCWYHKTELDCRIPKIRIQTQQLGNLLNKRIVVPIDSWDRQSHYPFGHYVRVMGDIGDRDTESEMVLIENDIDARPFTA</sequence>
<evidence type="ECO:0000259" key="11">
    <source>
        <dbReference type="Pfam" id="PF17849"/>
    </source>
</evidence>
<evidence type="ECO:0000313" key="13">
    <source>
        <dbReference type="Proteomes" id="UP001168877"/>
    </source>
</evidence>
<comment type="subcellular location">
    <subcellularLocation>
        <location evidence="1">Nucleus</location>
    </subcellularLocation>
</comment>
<keyword evidence="9" id="KW-0539">Nucleus</keyword>
<proteinExistence type="inferred from homology"/>
<dbReference type="EMBL" id="JAUESC010000380">
    <property type="protein sequence ID" value="KAK0592519.1"/>
    <property type="molecule type" value="Genomic_DNA"/>
</dbReference>
<comment type="similarity">
    <text evidence="2">Belongs to the RNR ribonuclease family.</text>
</comment>
<evidence type="ECO:0000313" key="12">
    <source>
        <dbReference type="EMBL" id="KAK0592519.1"/>
    </source>
</evidence>
<dbReference type="GO" id="GO:0071031">
    <property type="term" value="P:nuclear mRNA surveillance of mRNA 3'-end processing"/>
    <property type="evidence" value="ECO:0007669"/>
    <property type="project" value="TreeGrafter"/>
</dbReference>
<gene>
    <name evidence="12" type="ORF">LWI29_020595</name>
</gene>
<dbReference type="GO" id="GO:0006364">
    <property type="term" value="P:rRNA processing"/>
    <property type="evidence" value="ECO:0007669"/>
    <property type="project" value="UniProtKB-KW"/>
</dbReference>
<evidence type="ECO:0000256" key="5">
    <source>
        <dbReference type="ARBA" id="ARBA00022801"/>
    </source>
</evidence>
<keyword evidence="8" id="KW-0694">RNA-binding</keyword>
<evidence type="ECO:0000256" key="10">
    <source>
        <dbReference type="ARBA" id="ARBA00077930"/>
    </source>
</evidence>
<dbReference type="SUPFAM" id="SSF50249">
    <property type="entry name" value="Nucleic acid-binding proteins"/>
    <property type="match status" value="1"/>
</dbReference>
<comment type="caution">
    <text evidence="12">The sequence shown here is derived from an EMBL/GenBank/DDBJ whole genome shotgun (WGS) entry which is preliminary data.</text>
</comment>
<dbReference type="Proteomes" id="UP001168877">
    <property type="component" value="Unassembled WGS sequence"/>
</dbReference>